<proteinExistence type="predicted"/>
<organism evidence="1 2">
    <name type="scientific">Pararge aegeria aegeria</name>
    <dbReference type="NCBI Taxonomy" id="348720"/>
    <lineage>
        <taxon>Eukaryota</taxon>
        <taxon>Metazoa</taxon>
        <taxon>Ecdysozoa</taxon>
        <taxon>Arthropoda</taxon>
        <taxon>Hexapoda</taxon>
        <taxon>Insecta</taxon>
        <taxon>Pterygota</taxon>
        <taxon>Neoptera</taxon>
        <taxon>Endopterygota</taxon>
        <taxon>Lepidoptera</taxon>
        <taxon>Glossata</taxon>
        <taxon>Ditrysia</taxon>
        <taxon>Papilionoidea</taxon>
        <taxon>Nymphalidae</taxon>
        <taxon>Satyrinae</taxon>
        <taxon>Satyrini</taxon>
        <taxon>Parargina</taxon>
        <taxon>Pararge</taxon>
    </lineage>
</organism>
<sequence>MLGRIPTCLTGRCGYARRMKRGEVFVRGEGMMHHAKVRRRTHARTSPPPPPAPLSTLPVPAPTYSCVAITYLHSHAAANVALDRVRASLPSAAALPLAISSGAAGRRGARRSHSSRSVPPRRVALRHSAIRLVVEQSSSTPVGFGTRLSWNTRSEIAIPAAPVVRLRLAISGVRGGSAGAFATVTNTGPAAADKNSVRYHRDLGARRDEIARGRRHLRAAPHVRVRCNRQLASGHRWSPSPRPAAADFT</sequence>
<accession>A0A8S4RJM1</accession>
<reference evidence="1" key="1">
    <citation type="submission" date="2022-03" db="EMBL/GenBank/DDBJ databases">
        <authorList>
            <person name="Lindestad O."/>
        </authorList>
    </citation>
    <scope>NUCLEOTIDE SEQUENCE</scope>
</reference>
<dbReference type="OrthoDB" id="7493137at2759"/>
<gene>
    <name evidence="1" type="primary">jg4291</name>
    <name evidence="1" type="ORF">PAEG_LOCUS14791</name>
</gene>
<evidence type="ECO:0000313" key="2">
    <source>
        <dbReference type="Proteomes" id="UP000838756"/>
    </source>
</evidence>
<evidence type="ECO:0000313" key="1">
    <source>
        <dbReference type="EMBL" id="CAH2237516.1"/>
    </source>
</evidence>
<comment type="caution">
    <text evidence="1">The sequence shown here is derived from an EMBL/GenBank/DDBJ whole genome shotgun (WGS) entry which is preliminary data.</text>
</comment>
<dbReference type="AlphaFoldDB" id="A0A8S4RJM1"/>
<keyword evidence="2" id="KW-1185">Reference proteome</keyword>
<protein>
    <submittedName>
        <fullName evidence="1">Jg4291 protein</fullName>
    </submittedName>
</protein>
<dbReference type="EMBL" id="CAKXAJ010025272">
    <property type="protein sequence ID" value="CAH2237516.1"/>
    <property type="molecule type" value="Genomic_DNA"/>
</dbReference>
<dbReference type="Proteomes" id="UP000838756">
    <property type="component" value="Unassembled WGS sequence"/>
</dbReference>
<name>A0A8S4RJM1_9NEOP</name>